<dbReference type="SUPFAM" id="SSF53383">
    <property type="entry name" value="PLP-dependent transferases"/>
    <property type="match status" value="1"/>
</dbReference>
<proteinExistence type="predicted"/>
<dbReference type="NCBIfam" id="TIGR01976">
    <property type="entry name" value="am_tr_V_VC1184"/>
    <property type="match status" value="1"/>
</dbReference>
<dbReference type="InterPro" id="IPR015421">
    <property type="entry name" value="PyrdxlP-dep_Trfase_major"/>
</dbReference>
<dbReference type="Pfam" id="PF00266">
    <property type="entry name" value="Aminotran_5"/>
    <property type="match status" value="1"/>
</dbReference>
<dbReference type="Proteomes" id="UP000010366">
    <property type="component" value="Chromosome"/>
</dbReference>
<evidence type="ECO:0000259" key="1">
    <source>
        <dbReference type="Pfam" id="PF00266"/>
    </source>
</evidence>
<organism evidence="2 3">
    <name type="scientific">Chamaesiphon minutus (strain ATCC 27169 / PCC 6605)</name>
    <dbReference type="NCBI Taxonomy" id="1173020"/>
    <lineage>
        <taxon>Bacteria</taxon>
        <taxon>Bacillati</taxon>
        <taxon>Cyanobacteriota</taxon>
        <taxon>Cyanophyceae</taxon>
        <taxon>Gomontiellales</taxon>
        <taxon>Chamaesiphonaceae</taxon>
        <taxon>Chamaesiphon</taxon>
    </lineage>
</organism>
<feature type="domain" description="Aminotransferase class V" evidence="1">
    <location>
        <begin position="27"/>
        <end position="405"/>
    </location>
</feature>
<name>K9UHJ5_CHAP6</name>
<dbReference type="PANTHER" id="PTHR43586:SF21">
    <property type="entry name" value="PYRIDOXAL PHOSPHATE (PLP)-DEPENDENT ASPARTATE AMINOTRANSFERASE SUPERFAMILY"/>
    <property type="match status" value="1"/>
</dbReference>
<dbReference type="InterPro" id="IPR011340">
    <property type="entry name" value="Cys_dSase-rel"/>
</dbReference>
<accession>K9UHJ5</accession>
<dbReference type="Gene3D" id="3.40.640.10">
    <property type="entry name" value="Type I PLP-dependent aspartate aminotransferase-like (Major domain)"/>
    <property type="match status" value="1"/>
</dbReference>
<sequence length="415" mass="45276">MPDFDLGWVRSQFPSLSQELNGQPVTFFDGPGGTQVPRNTIAAMSDYLIYSNANAHGAFITSERTDKLINETRSAAADLLGCAANEIVFGANMTTLAFAFSRAIGRELQPGDEIITTKLDHYANISPWQALEEKGVVIRSLDIRVEDCTLDLDRLQELLTDRTKLVAIGYASNAVGTVNDVAAVTKLAHQVGALVFVDAVHYVPHGAIDVQELDCDFLACSAYKFFAPHLGILYGKHEHLSRLQPYKVTPASNDVPSRWETGTQSYEAMAGLVETIDYLRQLGQQVAPTANNRRAALVAGMKAIHAYEQELSRYLLSGLAQIPGLTVYGITNLDRVSERTPTVGIRLEGYSPHELAKKLGERGIFTWNGNFYAVGVTEALGIESSGGLLRMGLVHYNTIEEIDRLLKAIDNASSG</sequence>
<dbReference type="InterPro" id="IPR015424">
    <property type="entry name" value="PyrdxlP-dep_Trfase"/>
</dbReference>
<dbReference type="EMBL" id="CP003600">
    <property type="protein sequence ID" value="AFY93916.1"/>
    <property type="molecule type" value="Genomic_DNA"/>
</dbReference>
<dbReference type="Gene3D" id="3.90.1150.10">
    <property type="entry name" value="Aspartate Aminotransferase, domain 1"/>
    <property type="match status" value="1"/>
</dbReference>
<dbReference type="PANTHER" id="PTHR43586">
    <property type="entry name" value="CYSTEINE DESULFURASE"/>
    <property type="match status" value="1"/>
</dbReference>
<evidence type="ECO:0000313" key="3">
    <source>
        <dbReference type="Proteomes" id="UP000010366"/>
    </source>
</evidence>
<dbReference type="InterPro" id="IPR000192">
    <property type="entry name" value="Aminotrans_V_dom"/>
</dbReference>
<protein>
    <submittedName>
        <fullName evidence="2">Cysteine desulfurase family protein, VC1184 subfamily</fullName>
    </submittedName>
</protein>
<dbReference type="STRING" id="1173020.Cha6605_2881"/>
<dbReference type="AlphaFoldDB" id="K9UHJ5"/>
<dbReference type="PATRIC" id="fig|1173020.3.peg.3287"/>
<keyword evidence="3" id="KW-1185">Reference proteome</keyword>
<dbReference type="RefSeq" id="WP_015160060.1">
    <property type="nucleotide sequence ID" value="NC_019697.1"/>
</dbReference>
<gene>
    <name evidence="2" type="ORF">Cha6605_2881</name>
</gene>
<reference evidence="2 3" key="1">
    <citation type="submission" date="2012-05" db="EMBL/GenBank/DDBJ databases">
        <title>Finished chromosome of genome of Chamaesiphon sp. PCC 6605.</title>
        <authorList>
            <consortium name="US DOE Joint Genome Institute"/>
            <person name="Gugger M."/>
            <person name="Coursin T."/>
            <person name="Rippka R."/>
            <person name="Tandeau De Marsac N."/>
            <person name="Huntemann M."/>
            <person name="Wei C.-L."/>
            <person name="Han J."/>
            <person name="Detter J.C."/>
            <person name="Han C."/>
            <person name="Tapia R."/>
            <person name="Chen A."/>
            <person name="Kyrpides N."/>
            <person name="Mavromatis K."/>
            <person name="Markowitz V."/>
            <person name="Szeto E."/>
            <person name="Ivanova N."/>
            <person name="Pagani I."/>
            <person name="Pati A."/>
            <person name="Goodwin L."/>
            <person name="Nordberg H.P."/>
            <person name="Cantor M.N."/>
            <person name="Hua S.X."/>
            <person name="Woyke T."/>
            <person name="Kerfeld C.A."/>
        </authorList>
    </citation>
    <scope>NUCLEOTIDE SEQUENCE [LARGE SCALE GENOMIC DNA]</scope>
    <source>
        <strain evidence="3">ATCC 27169 / PCC 6605</strain>
    </source>
</reference>
<dbReference type="OrthoDB" id="9804366at2"/>
<dbReference type="InterPro" id="IPR015422">
    <property type="entry name" value="PyrdxlP-dep_Trfase_small"/>
</dbReference>
<evidence type="ECO:0000313" key="2">
    <source>
        <dbReference type="EMBL" id="AFY93916.1"/>
    </source>
</evidence>
<dbReference type="HOGENOM" id="CLU_003433_2_2_3"/>
<dbReference type="eggNOG" id="COG0520">
    <property type="taxonomic scope" value="Bacteria"/>
</dbReference>
<dbReference type="KEGG" id="cmp:Cha6605_2881"/>